<name>A0A518EW38_9BACT</name>
<organism evidence="2 3">
    <name type="scientific">Saltatorellus ferox</name>
    <dbReference type="NCBI Taxonomy" id="2528018"/>
    <lineage>
        <taxon>Bacteria</taxon>
        <taxon>Pseudomonadati</taxon>
        <taxon>Planctomycetota</taxon>
        <taxon>Planctomycetia</taxon>
        <taxon>Planctomycetia incertae sedis</taxon>
        <taxon>Saltatorellus</taxon>
    </lineage>
</organism>
<dbReference type="PANTHER" id="PTHR11803">
    <property type="entry name" value="2-IMINOBUTANOATE/2-IMINOPROPANOATE DEAMINASE RIDA"/>
    <property type="match status" value="1"/>
</dbReference>
<evidence type="ECO:0000256" key="1">
    <source>
        <dbReference type="ARBA" id="ARBA00010552"/>
    </source>
</evidence>
<dbReference type="OrthoDB" id="9803101at2"/>
<comment type="similarity">
    <text evidence="1">Belongs to the RutC family.</text>
</comment>
<dbReference type="EMBL" id="CP036434">
    <property type="protein sequence ID" value="QDV08297.1"/>
    <property type="molecule type" value="Genomic_DNA"/>
</dbReference>
<dbReference type="PROSITE" id="PS01094">
    <property type="entry name" value="UPF0076"/>
    <property type="match status" value="1"/>
</dbReference>
<dbReference type="CDD" id="cd00448">
    <property type="entry name" value="YjgF_YER057c_UK114_family"/>
    <property type="match status" value="1"/>
</dbReference>
<dbReference type="PANTHER" id="PTHR11803:SF58">
    <property type="entry name" value="PROTEIN HMF1-RELATED"/>
    <property type="match status" value="1"/>
</dbReference>
<dbReference type="GO" id="GO:0019239">
    <property type="term" value="F:deaminase activity"/>
    <property type="evidence" value="ECO:0007669"/>
    <property type="project" value="TreeGrafter"/>
</dbReference>
<dbReference type="Gene3D" id="3.30.1330.40">
    <property type="entry name" value="RutC-like"/>
    <property type="match status" value="1"/>
</dbReference>
<dbReference type="InterPro" id="IPR019897">
    <property type="entry name" value="RidA_CS"/>
</dbReference>
<protein>
    <submittedName>
        <fullName evidence="2">Enamine/imine deaminase</fullName>
        <ecNumber evidence="2">3.5.4.-</ecNumber>
    </submittedName>
</protein>
<proteinExistence type="inferred from homology"/>
<accession>A0A518EW38</accession>
<dbReference type="InterPro" id="IPR006175">
    <property type="entry name" value="YjgF/YER057c/UK114"/>
</dbReference>
<dbReference type="EC" id="3.5.4.-" evidence="2"/>
<dbReference type="AlphaFoldDB" id="A0A518EW38"/>
<evidence type="ECO:0000313" key="2">
    <source>
        <dbReference type="EMBL" id="QDV08297.1"/>
    </source>
</evidence>
<reference evidence="2 3" key="1">
    <citation type="submission" date="2019-02" db="EMBL/GenBank/DDBJ databases">
        <title>Deep-cultivation of Planctomycetes and their phenomic and genomic characterization uncovers novel biology.</title>
        <authorList>
            <person name="Wiegand S."/>
            <person name="Jogler M."/>
            <person name="Boedeker C."/>
            <person name="Pinto D."/>
            <person name="Vollmers J."/>
            <person name="Rivas-Marin E."/>
            <person name="Kohn T."/>
            <person name="Peeters S.H."/>
            <person name="Heuer A."/>
            <person name="Rast P."/>
            <person name="Oberbeckmann S."/>
            <person name="Bunk B."/>
            <person name="Jeske O."/>
            <person name="Meyerdierks A."/>
            <person name="Storesund J.E."/>
            <person name="Kallscheuer N."/>
            <person name="Luecker S."/>
            <person name="Lage O.M."/>
            <person name="Pohl T."/>
            <person name="Merkel B.J."/>
            <person name="Hornburger P."/>
            <person name="Mueller R.-W."/>
            <person name="Bruemmer F."/>
            <person name="Labrenz M."/>
            <person name="Spormann A.M."/>
            <person name="Op den Camp H."/>
            <person name="Overmann J."/>
            <person name="Amann R."/>
            <person name="Jetten M.S.M."/>
            <person name="Mascher T."/>
            <person name="Medema M.H."/>
            <person name="Devos D.P."/>
            <person name="Kaster A.-K."/>
            <person name="Ovreas L."/>
            <person name="Rohde M."/>
            <person name="Galperin M.Y."/>
            <person name="Jogler C."/>
        </authorList>
    </citation>
    <scope>NUCLEOTIDE SEQUENCE [LARGE SCALE GENOMIC DNA]</scope>
    <source>
        <strain evidence="2 3">Poly30</strain>
    </source>
</reference>
<dbReference type="RefSeq" id="WP_145200695.1">
    <property type="nucleotide sequence ID" value="NZ_CP036434.1"/>
</dbReference>
<dbReference type="Pfam" id="PF01042">
    <property type="entry name" value="Ribonuc_L-PSP"/>
    <property type="match status" value="1"/>
</dbReference>
<dbReference type="InterPro" id="IPR035959">
    <property type="entry name" value="RutC-like_sf"/>
</dbReference>
<gene>
    <name evidence="2" type="primary">yabJ_2</name>
    <name evidence="2" type="ORF">Poly30_38340</name>
</gene>
<dbReference type="GO" id="GO:0005829">
    <property type="term" value="C:cytosol"/>
    <property type="evidence" value="ECO:0007669"/>
    <property type="project" value="TreeGrafter"/>
</dbReference>
<keyword evidence="3" id="KW-1185">Reference proteome</keyword>
<dbReference type="Proteomes" id="UP000320390">
    <property type="component" value="Chromosome"/>
</dbReference>
<dbReference type="InterPro" id="IPR006056">
    <property type="entry name" value="RidA"/>
</dbReference>
<dbReference type="SUPFAM" id="SSF55298">
    <property type="entry name" value="YjgF-like"/>
    <property type="match status" value="1"/>
</dbReference>
<sequence length="129" mass="13697">MTNERQAVSTLNAPSAIGPYHQAIIAGGMVHCSGQIALDPVSMEIVEGGVAEQTVQVMKNLEAVLEAAGSSLKRAVRCTIFLADMNDFGVVNEIYGRAFEGVEPPARATVEVSRLPKDVRVEIDCLALA</sequence>
<dbReference type="FunFam" id="3.30.1330.40:FF:000001">
    <property type="entry name" value="L-PSP family endoribonuclease"/>
    <property type="match status" value="1"/>
</dbReference>
<evidence type="ECO:0000313" key="3">
    <source>
        <dbReference type="Proteomes" id="UP000320390"/>
    </source>
</evidence>
<keyword evidence="2" id="KW-0378">Hydrolase</keyword>
<dbReference type="NCBIfam" id="TIGR00004">
    <property type="entry name" value="Rid family detoxifying hydrolase"/>
    <property type="match status" value="1"/>
</dbReference>